<protein>
    <submittedName>
        <fullName evidence="1">Uncharacterized protein</fullName>
    </submittedName>
</protein>
<sequence length="66" mass="7581">MQLADESLPNIYAAGYVKETDIPKENARSAMKQAKTAVDSILLAIKGHEPQYQYRYRFLDHTGYFI</sequence>
<keyword evidence="2" id="KW-1185">Reference proteome</keyword>
<dbReference type="EMBL" id="JAKEKT020000100">
    <property type="protein sequence ID" value="KAL1636609.1"/>
    <property type="molecule type" value="Genomic_DNA"/>
</dbReference>
<evidence type="ECO:0000313" key="2">
    <source>
        <dbReference type="Proteomes" id="UP001521184"/>
    </source>
</evidence>
<reference evidence="1 2" key="1">
    <citation type="journal article" date="2023" name="Plant Dis.">
        <title>First Report of Diplodia intermedia Causing Canker and Dieback Diseases on Apple Trees in Canada.</title>
        <authorList>
            <person name="Ellouze W."/>
            <person name="Ilyukhin E."/>
            <person name="Sulman M."/>
            <person name="Ali S."/>
        </authorList>
    </citation>
    <scope>NUCLEOTIDE SEQUENCE [LARGE SCALE GENOMIC DNA]</scope>
    <source>
        <strain evidence="1 2">M45-28</strain>
    </source>
</reference>
<name>A0ABR3TB06_9PEZI</name>
<dbReference type="Proteomes" id="UP001521184">
    <property type="component" value="Unassembled WGS sequence"/>
</dbReference>
<evidence type="ECO:0000313" key="1">
    <source>
        <dbReference type="EMBL" id="KAL1636609.1"/>
    </source>
</evidence>
<proteinExistence type="predicted"/>
<comment type="caution">
    <text evidence="1">The sequence shown here is derived from an EMBL/GenBank/DDBJ whole genome shotgun (WGS) entry which is preliminary data.</text>
</comment>
<organism evidence="1 2">
    <name type="scientific">Diplodia intermedia</name>
    <dbReference type="NCBI Taxonomy" id="856260"/>
    <lineage>
        <taxon>Eukaryota</taxon>
        <taxon>Fungi</taxon>
        <taxon>Dikarya</taxon>
        <taxon>Ascomycota</taxon>
        <taxon>Pezizomycotina</taxon>
        <taxon>Dothideomycetes</taxon>
        <taxon>Dothideomycetes incertae sedis</taxon>
        <taxon>Botryosphaeriales</taxon>
        <taxon>Botryosphaeriaceae</taxon>
        <taxon>Diplodia</taxon>
    </lineage>
</organism>
<accession>A0ABR3TB06</accession>
<gene>
    <name evidence="1" type="ORF">SLS58_009732</name>
</gene>